<dbReference type="InterPro" id="IPR050179">
    <property type="entry name" value="Trans_hexapeptide_repeat"/>
</dbReference>
<gene>
    <name evidence="8" type="ORF">DCC35_08300</name>
</gene>
<dbReference type="InterPro" id="IPR018357">
    <property type="entry name" value="Hexapep_transf_CS"/>
</dbReference>
<dbReference type="CDD" id="cd03360">
    <property type="entry name" value="LbH_AT_putative"/>
    <property type="match status" value="1"/>
</dbReference>
<reference evidence="8 9" key="1">
    <citation type="submission" date="2018-04" db="EMBL/GenBank/DDBJ databases">
        <title>Complete genome uncultured novel isolate.</title>
        <authorList>
            <person name="Merlino G."/>
        </authorList>
    </citation>
    <scope>NUCLEOTIDE SEQUENCE [LARGE SCALE GENOMIC DNA]</scope>
    <source>
        <strain evidence="9">R1DC9</strain>
    </source>
</reference>
<dbReference type="PANTHER" id="PTHR43300">
    <property type="entry name" value="ACETYLTRANSFERASE"/>
    <property type="match status" value="1"/>
</dbReference>
<dbReference type="InterPro" id="IPR041561">
    <property type="entry name" value="PglD_N"/>
</dbReference>
<dbReference type="Pfam" id="PF00132">
    <property type="entry name" value="Hexapep"/>
    <property type="match status" value="2"/>
</dbReference>
<evidence type="ECO:0000256" key="4">
    <source>
        <dbReference type="ARBA" id="ARBA00023315"/>
    </source>
</evidence>
<dbReference type="SUPFAM" id="SSF51161">
    <property type="entry name" value="Trimeric LpxA-like enzymes"/>
    <property type="match status" value="1"/>
</dbReference>
<dbReference type="EMBL" id="CP028923">
    <property type="protein sequence ID" value="QCK17034.1"/>
    <property type="molecule type" value="Genomic_DNA"/>
</dbReference>
<dbReference type="Proteomes" id="UP000298616">
    <property type="component" value="Chromosome"/>
</dbReference>
<dbReference type="Gene3D" id="3.40.50.20">
    <property type="match status" value="1"/>
</dbReference>
<dbReference type="GO" id="GO:0016746">
    <property type="term" value="F:acyltransferase activity"/>
    <property type="evidence" value="ECO:0007669"/>
    <property type="project" value="UniProtKB-KW"/>
</dbReference>
<dbReference type="InterPro" id="IPR020019">
    <property type="entry name" value="AcTrfase_PglD-like"/>
</dbReference>
<evidence type="ECO:0000256" key="6">
    <source>
        <dbReference type="PIRSR" id="PIRSR620019-2"/>
    </source>
</evidence>
<dbReference type="NCBIfam" id="TIGR03570">
    <property type="entry name" value="NeuD_NnaD"/>
    <property type="match status" value="1"/>
</dbReference>
<feature type="binding site" evidence="6">
    <location>
        <begin position="33"/>
        <end position="34"/>
    </location>
    <ligand>
        <name>substrate</name>
    </ligand>
</feature>
<evidence type="ECO:0000256" key="3">
    <source>
        <dbReference type="ARBA" id="ARBA00022737"/>
    </source>
</evidence>
<dbReference type="PANTHER" id="PTHR43300:SF7">
    <property type="entry name" value="UDP-N-ACETYLBACILLOSAMINE N-ACETYLTRANSFERASE"/>
    <property type="match status" value="1"/>
</dbReference>
<evidence type="ECO:0000259" key="7">
    <source>
        <dbReference type="Pfam" id="PF17836"/>
    </source>
</evidence>
<dbReference type="InterPro" id="IPR001451">
    <property type="entry name" value="Hexapep"/>
</dbReference>
<keyword evidence="2 8" id="KW-0808">Transferase</keyword>
<keyword evidence="3" id="KW-0677">Repeat</keyword>
<keyword evidence="4" id="KW-0012">Acyltransferase</keyword>
<feature type="domain" description="PglD N-terminal" evidence="7">
    <location>
        <begin position="5"/>
        <end position="77"/>
    </location>
</feature>
<dbReference type="PROSITE" id="PS00101">
    <property type="entry name" value="HEXAPEP_TRANSFERASES"/>
    <property type="match status" value="1"/>
</dbReference>
<evidence type="ECO:0000256" key="5">
    <source>
        <dbReference type="PIRSR" id="PIRSR620019-1"/>
    </source>
</evidence>
<dbReference type="Pfam" id="PF17836">
    <property type="entry name" value="PglD_N"/>
    <property type="match status" value="1"/>
</dbReference>
<dbReference type="Gene3D" id="2.160.10.10">
    <property type="entry name" value="Hexapeptide repeat proteins"/>
    <property type="match status" value="2"/>
</dbReference>
<dbReference type="InterPro" id="IPR011004">
    <property type="entry name" value="Trimer_LpxA-like_sf"/>
</dbReference>
<name>A0A4D7K8H6_9BACT</name>
<organism evidence="8 9">
    <name type="scientific">Mangrovivirga cuniculi</name>
    <dbReference type="NCBI Taxonomy" id="2715131"/>
    <lineage>
        <taxon>Bacteria</taxon>
        <taxon>Pseudomonadati</taxon>
        <taxon>Bacteroidota</taxon>
        <taxon>Cytophagia</taxon>
        <taxon>Cytophagales</taxon>
        <taxon>Mangrovivirgaceae</taxon>
        <taxon>Mangrovivirga</taxon>
    </lineage>
</organism>
<proteinExistence type="inferred from homology"/>
<feature type="site" description="Increases basicity of active site His" evidence="5">
    <location>
        <position position="141"/>
    </location>
</feature>
<dbReference type="RefSeq" id="WP_137090326.1">
    <property type="nucleotide sequence ID" value="NZ_CP028923.1"/>
</dbReference>
<dbReference type="KEGG" id="fpf:DCC35_08300"/>
<comment type="similarity">
    <text evidence="1">Belongs to the transferase hexapeptide repeat family.</text>
</comment>
<sequence>MEKPVIIFGAGALGKAALEILNKNNIEVYCFLDDHEELHGTEINDVSVLGSTDDDGFLKFIGKKCEAFIAEEETTLRKRHVKLLNDRRKVMPVNLIHPDTSISDHAEMGHGNFLNAKVILGSSAKLGNHCILNTNAVIDHEVKIGDYVQLGAGAIVGTGAEIEDEVFIGTGAVLVPGVKIAKGARIGAGSIVIGNVESGETVFGNPAKPV</sequence>
<evidence type="ECO:0000313" key="9">
    <source>
        <dbReference type="Proteomes" id="UP000298616"/>
    </source>
</evidence>
<feature type="active site" description="Proton acceptor" evidence="5">
    <location>
        <position position="140"/>
    </location>
</feature>
<accession>A0A4D7K8H6</accession>
<keyword evidence="9" id="KW-1185">Reference proteome</keyword>
<dbReference type="AlphaFoldDB" id="A0A4D7K8H6"/>
<dbReference type="OrthoDB" id="9794407at2"/>
<protein>
    <submittedName>
        <fullName evidence="8">Acetyltransferase</fullName>
    </submittedName>
</protein>
<evidence type="ECO:0000256" key="1">
    <source>
        <dbReference type="ARBA" id="ARBA00007274"/>
    </source>
</evidence>
<evidence type="ECO:0000256" key="2">
    <source>
        <dbReference type="ARBA" id="ARBA00022679"/>
    </source>
</evidence>
<evidence type="ECO:0000313" key="8">
    <source>
        <dbReference type="EMBL" id="QCK17034.1"/>
    </source>
</evidence>